<feature type="active site" description="Charge relay system" evidence="5">
    <location>
        <position position="228"/>
    </location>
</feature>
<dbReference type="Proteomes" id="UP001230504">
    <property type="component" value="Unassembled WGS sequence"/>
</dbReference>
<dbReference type="RefSeq" id="XP_060410522.1">
    <property type="nucleotide sequence ID" value="XM_060562301.1"/>
</dbReference>
<evidence type="ECO:0000256" key="3">
    <source>
        <dbReference type="ARBA" id="ARBA00022801"/>
    </source>
</evidence>
<feature type="active site" description="Charge relay system" evidence="5">
    <location>
        <position position="445"/>
    </location>
</feature>
<feature type="active site" description="Charge relay system" evidence="5">
    <location>
        <position position="265"/>
    </location>
</feature>
<keyword evidence="3 5" id="KW-0378">Hydrolase</keyword>
<dbReference type="GO" id="GO:0004252">
    <property type="term" value="F:serine-type endopeptidase activity"/>
    <property type="evidence" value="ECO:0007669"/>
    <property type="project" value="UniProtKB-UniRule"/>
</dbReference>
<keyword evidence="9" id="KW-1185">Reference proteome</keyword>
<dbReference type="InterPro" id="IPR023828">
    <property type="entry name" value="Peptidase_S8_Ser-AS"/>
</dbReference>
<feature type="compositionally biased region" description="Polar residues" evidence="6">
    <location>
        <begin position="1"/>
        <end position="12"/>
    </location>
</feature>
<dbReference type="GeneID" id="85446541"/>
<feature type="domain" description="Peptidase S8/S53" evidence="7">
    <location>
        <begin position="219"/>
        <end position="473"/>
    </location>
</feature>
<organism evidence="8 9">
    <name type="scientific">Colletotrichum navitas</name>
    <dbReference type="NCBI Taxonomy" id="681940"/>
    <lineage>
        <taxon>Eukaryota</taxon>
        <taxon>Fungi</taxon>
        <taxon>Dikarya</taxon>
        <taxon>Ascomycota</taxon>
        <taxon>Pezizomycotina</taxon>
        <taxon>Sordariomycetes</taxon>
        <taxon>Hypocreomycetidae</taxon>
        <taxon>Glomerellales</taxon>
        <taxon>Glomerellaceae</taxon>
        <taxon>Colletotrichum</taxon>
        <taxon>Colletotrichum graminicola species complex</taxon>
    </lineage>
</organism>
<accession>A0AAD8PSE8</accession>
<protein>
    <submittedName>
        <fullName evidence="8">Subtilase</fullName>
    </submittedName>
</protein>
<dbReference type="InterPro" id="IPR000209">
    <property type="entry name" value="Peptidase_S8/S53_dom"/>
</dbReference>
<evidence type="ECO:0000313" key="9">
    <source>
        <dbReference type="Proteomes" id="UP001230504"/>
    </source>
</evidence>
<reference evidence="8" key="1">
    <citation type="submission" date="2021-06" db="EMBL/GenBank/DDBJ databases">
        <title>Comparative genomics, transcriptomics and evolutionary studies reveal genomic signatures of adaptation to plant cell wall in hemibiotrophic fungi.</title>
        <authorList>
            <consortium name="DOE Joint Genome Institute"/>
            <person name="Baroncelli R."/>
            <person name="Diaz J.F."/>
            <person name="Benocci T."/>
            <person name="Peng M."/>
            <person name="Battaglia E."/>
            <person name="Haridas S."/>
            <person name="Andreopoulos W."/>
            <person name="Labutti K."/>
            <person name="Pangilinan J."/>
            <person name="Floch G.L."/>
            <person name="Makela M.R."/>
            <person name="Henrissat B."/>
            <person name="Grigoriev I.V."/>
            <person name="Crouch J.A."/>
            <person name="De Vries R.P."/>
            <person name="Sukno S.A."/>
            <person name="Thon M.R."/>
        </authorList>
    </citation>
    <scope>NUCLEOTIDE SEQUENCE</scope>
    <source>
        <strain evidence="8">CBS 125086</strain>
    </source>
</reference>
<evidence type="ECO:0000256" key="4">
    <source>
        <dbReference type="ARBA" id="ARBA00022825"/>
    </source>
</evidence>
<gene>
    <name evidence="8" type="ORF">LY79DRAFT_638723</name>
</gene>
<proteinExistence type="inferred from homology"/>
<dbReference type="PRINTS" id="PR00723">
    <property type="entry name" value="SUBTILISIN"/>
</dbReference>
<keyword evidence="2 5" id="KW-0645">Protease</keyword>
<dbReference type="Gene3D" id="3.40.50.200">
    <property type="entry name" value="Peptidase S8/S53 domain"/>
    <property type="match status" value="1"/>
</dbReference>
<name>A0AAD8PSE8_9PEZI</name>
<dbReference type="InterPro" id="IPR036852">
    <property type="entry name" value="Peptidase_S8/S53_dom_sf"/>
</dbReference>
<feature type="region of interest" description="Disordered" evidence="6">
    <location>
        <begin position="1"/>
        <end position="60"/>
    </location>
</feature>
<dbReference type="AlphaFoldDB" id="A0AAD8PSE8"/>
<comment type="similarity">
    <text evidence="1 5">Belongs to the peptidase S8 family.</text>
</comment>
<evidence type="ECO:0000256" key="6">
    <source>
        <dbReference type="SAM" id="MobiDB-lite"/>
    </source>
</evidence>
<dbReference type="PANTHER" id="PTHR43806">
    <property type="entry name" value="PEPTIDASE S8"/>
    <property type="match status" value="1"/>
</dbReference>
<comment type="caution">
    <text evidence="8">The sequence shown here is derived from an EMBL/GenBank/DDBJ whole genome shotgun (WGS) entry which is preliminary data.</text>
</comment>
<dbReference type="SUPFAM" id="SSF52743">
    <property type="entry name" value="Subtilisin-like"/>
    <property type="match status" value="1"/>
</dbReference>
<feature type="region of interest" description="Disordered" evidence="6">
    <location>
        <begin position="154"/>
        <end position="180"/>
    </location>
</feature>
<dbReference type="PROSITE" id="PS51892">
    <property type="entry name" value="SUBTILASE"/>
    <property type="match status" value="1"/>
</dbReference>
<evidence type="ECO:0000256" key="5">
    <source>
        <dbReference type="PROSITE-ProRule" id="PRU01240"/>
    </source>
</evidence>
<evidence type="ECO:0000259" key="7">
    <source>
        <dbReference type="Pfam" id="PF00082"/>
    </source>
</evidence>
<evidence type="ECO:0000313" key="8">
    <source>
        <dbReference type="EMBL" id="KAK1579387.1"/>
    </source>
</evidence>
<evidence type="ECO:0000256" key="2">
    <source>
        <dbReference type="ARBA" id="ARBA00022670"/>
    </source>
</evidence>
<dbReference type="Pfam" id="PF00082">
    <property type="entry name" value="Peptidase_S8"/>
    <property type="match status" value="1"/>
</dbReference>
<sequence length="514" mass="55599">MTSLISKRSSAAGTKVGELPDEPKPDDPEPDDPEPDDPKPLEPQPTLTSAPYTGTSTSTSTSTITVSLSSATASSAPLIPYVVVTEELTREAGTALQDRMKPYVMGPIDANLREDEQGTQTMVFRFNTMATLAKELELLHDTDIAWIFPESDVGYDEDEPSTPGRATSPPLGPGPELASQGVFYDPGADASLKALSQPADYASYDPNDMYGYAYPTSSGKGITIYIIDTGANPTHEEYAGSPGLKRWMYVAKNTFQSDSDTKRGHGSCVQSLVNGPRFGAAKGADIVIVKLPDPFTTSDIITALYWVTDDIAKRSLEGKAVVTMSVYTVGVDIAKSKAFGIQVLKDGWDATAESMRDQMELLIYLDVPVVVASENDRQEYEHIDGFPAAFAKELDIIAVGAMKSNGARASYSQGDIDEVTVLAMGEVECARTDSTWETRHTFGTSFAAPRVAGMIATWLSSEKYRERLQVKGKVAANVKNLLKELAYVKMPASEVDGGFPPNFYKLAVYNSHRI</sequence>
<dbReference type="EMBL" id="JAHLJV010000067">
    <property type="protein sequence ID" value="KAK1579387.1"/>
    <property type="molecule type" value="Genomic_DNA"/>
</dbReference>
<dbReference type="PANTHER" id="PTHR43806:SF11">
    <property type="entry name" value="CEREVISIN-RELATED"/>
    <property type="match status" value="1"/>
</dbReference>
<keyword evidence="4 5" id="KW-0720">Serine protease</keyword>
<feature type="compositionally biased region" description="Low complexity" evidence="6">
    <location>
        <begin position="48"/>
        <end position="60"/>
    </location>
</feature>
<evidence type="ECO:0000256" key="1">
    <source>
        <dbReference type="ARBA" id="ARBA00011073"/>
    </source>
</evidence>
<dbReference type="InterPro" id="IPR050131">
    <property type="entry name" value="Peptidase_S8_subtilisin-like"/>
</dbReference>
<dbReference type="PROSITE" id="PS00138">
    <property type="entry name" value="SUBTILASE_SER"/>
    <property type="match status" value="1"/>
</dbReference>
<dbReference type="GO" id="GO:0006508">
    <property type="term" value="P:proteolysis"/>
    <property type="evidence" value="ECO:0007669"/>
    <property type="project" value="UniProtKB-KW"/>
</dbReference>
<dbReference type="InterPro" id="IPR015500">
    <property type="entry name" value="Peptidase_S8_subtilisin-rel"/>
</dbReference>